<dbReference type="UniPathway" id="UPA00252"/>
<keyword evidence="4 6" id="KW-0560">Oxidoreductase</keyword>
<keyword evidence="5 6" id="KW-0350">Heme biosynthesis</keyword>
<keyword evidence="6" id="KW-0963">Cytoplasm</keyword>
<dbReference type="EC" id="1.3.3.15" evidence="6"/>
<dbReference type="InterPro" id="IPR050464">
    <property type="entry name" value="Zeta_carotene_desat/Oxidored"/>
</dbReference>
<keyword evidence="9" id="KW-1185">Reference proteome</keyword>
<dbReference type="RefSeq" id="WP_142600455.1">
    <property type="nucleotide sequence ID" value="NZ_FXSZ01000001.1"/>
</dbReference>
<dbReference type="EMBL" id="FXSZ01000001">
    <property type="protein sequence ID" value="SMO32135.1"/>
    <property type="molecule type" value="Genomic_DNA"/>
</dbReference>
<dbReference type="PANTHER" id="PTHR42923">
    <property type="entry name" value="PROTOPORPHYRINOGEN OXIDASE"/>
    <property type="match status" value="1"/>
</dbReference>
<dbReference type="SUPFAM" id="SSF54373">
    <property type="entry name" value="FAD-linked reductases, C-terminal domain"/>
    <property type="match status" value="1"/>
</dbReference>
<dbReference type="PANTHER" id="PTHR42923:SF3">
    <property type="entry name" value="PROTOPORPHYRINOGEN OXIDASE"/>
    <property type="match status" value="1"/>
</dbReference>
<reference evidence="8 9" key="1">
    <citation type="submission" date="2017-05" db="EMBL/GenBank/DDBJ databases">
        <authorList>
            <person name="Varghese N."/>
            <person name="Submissions S."/>
        </authorList>
    </citation>
    <scope>NUCLEOTIDE SEQUENCE [LARGE SCALE GENOMIC DNA]</scope>
    <source>
        <strain evidence="8 9">DSM 21342</strain>
    </source>
</reference>
<dbReference type="SUPFAM" id="SSF51905">
    <property type="entry name" value="FAD/NAD(P)-binding domain"/>
    <property type="match status" value="1"/>
</dbReference>
<evidence type="ECO:0000256" key="4">
    <source>
        <dbReference type="ARBA" id="ARBA00023002"/>
    </source>
</evidence>
<keyword evidence="3 6" id="KW-0274">FAD</keyword>
<dbReference type="OrthoDB" id="20837at2"/>
<accession>A0A521ABF9</accession>
<comment type="subcellular location">
    <subcellularLocation>
        <location evidence="6">Cytoplasm</location>
    </subcellularLocation>
</comment>
<dbReference type="GO" id="GO:0006783">
    <property type="term" value="P:heme biosynthetic process"/>
    <property type="evidence" value="ECO:0007669"/>
    <property type="project" value="UniProtKB-UniRule"/>
</dbReference>
<evidence type="ECO:0000313" key="9">
    <source>
        <dbReference type="Proteomes" id="UP000315971"/>
    </source>
</evidence>
<keyword evidence="2 6" id="KW-0285">Flavoprotein</keyword>
<comment type="pathway">
    <text evidence="6">Porphyrin-containing compound metabolism; protoheme biosynthesis.</text>
</comment>
<dbReference type="PRINTS" id="PR00419">
    <property type="entry name" value="ADXRDTASE"/>
</dbReference>
<dbReference type="InterPro" id="IPR002937">
    <property type="entry name" value="Amino_oxidase"/>
</dbReference>
<protein>
    <recommendedName>
        <fullName evidence="6">Coproporphyrinogen III oxidase</fullName>
        <ecNumber evidence="6">1.3.3.15</ecNumber>
    </recommendedName>
</protein>
<dbReference type="InterPro" id="IPR004572">
    <property type="entry name" value="Protoporphyrinogen_oxidase"/>
</dbReference>
<dbReference type="Pfam" id="PF01593">
    <property type="entry name" value="Amino_oxidase"/>
    <property type="match status" value="1"/>
</dbReference>
<gene>
    <name evidence="8" type="ORF">SAMN06265350_10137</name>
</gene>
<dbReference type="InterPro" id="IPR036188">
    <property type="entry name" value="FAD/NAD-bd_sf"/>
</dbReference>
<organism evidence="8 9">
    <name type="scientific">Solitalea koreensis</name>
    <dbReference type="NCBI Taxonomy" id="543615"/>
    <lineage>
        <taxon>Bacteria</taxon>
        <taxon>Pseudomonadati</taxon>
        <taxon>Bacteroidota</taxon>
        <taxon>Sphingobacteriia</taxon>
        <taxon>Sphingobacteriales</taxon>
        <taxon>Sphingobacteriaceae</taxon>
        <taxon>Solitalea</taxon>
    </lineage>
</organism>
<dbReference type="AlphaFoldDB" id="A0A521ABF9"/>
<comment type="catalytic activity">
    <reaction evidence="6">
        <text>coproporphyrinogen III + 3 O2 = coproporphyrin III + 3 H2O2</text>
        <dbReference type="Rhea" id="RHEA:43436"/>
        <dbReference type="ChEBI" id="CHEBI:15379"/>
        <dbReference type="ChEBI" id="CHEBI:16240"/>
        <dbReference type="ChEBI" id="CHEBI:57309"/>
        <dbReference type="ChEBI" id="CHEBI:131725"/>
        <dbReference type="EC" id="1.3.3.15"/>
    </reaction>
</comment>
<dbReference type="NCBIfam" id="TIGR00562">
    <property type="entry name" value="proto_IX_ox"/>
    <property type="match status" value="1"/>
</dbReference>
<dbReference type="GO" id="GO:0004729">
    <property type="term" value="F:oxygen-dependent protoporphyrinogen oxidase activity"/>
    <property type="evidence" value="ECO:0007669"/>
    <property type="project" value="UniProtKB-UniRule"/>
</dbReference>
<proteinExistence type="inferred from homology"/>
<comment type="cofactor">
    <cofactor evidence="1 6">
        <name>FAD</name>
        <dbReference type="ChEBI" id="CHEBI:57692"/>
    </cofactor>
</comment>
<comment type="similarity">
    <text evidence="6">Belongs to the protoporphyrinogen/coproporphyrinogen oxidase family. Coproporphyrinogen III oxidase subfamily.</text>
</comment>
<evidence type="ECO:0000313" key="8">
    <source>
        <dbReference type="EMBL" id="SMO32135.1"/>
    </source>
</evidence>
<evidence type="ECO:0000256" key="3">
    <source>
        <dbReference type="ARBA" id="ARBA00022827"/>
    </source>
</evidence>
<dbReference type="Gene3D" id="3.50.50.60">
    <property type="entry name" value="FAD/NAD(P)-binding domain"/>
    <property type="match status" value="1"/>
</dbReference>
<evidence type="ECO:0000256" key="5">
    <source>
        <dbReference type="ARBA" id="ARBA00023133"/>
    </source>
</evidence>
<dbReference type="Proteomes" id="UP000315971">
    <property type="component" value="Unassembled WGS sequence"/>
</dbReference>
<evidence type="ECO:0000259" key="7">
    <source>
        <dbReference type="Pfam" id="PF01593"/>
    </source>
</evidence>
<name>A0A521ABF9_9SPHI</name>
<feature type="domain" description="Amine oxidase" evidence="7">
    <location>
        <begin position="11"/>
        <end position="448"/>
    </location>
</feature>
<evidence type="ECO:0000256" key="2">
    <source>
        <dbReference type="ARBA" id="ARBA00022630"/>
    </source>
</evidence>
<evidence type="ECO:0000256" key="6">
    <source>
        <dbReference type="RuleBase" id="RU364052"/>
    </source>
</evidence>
<sequence length="453" mass="50017">MKKVAVLGAGISGLATAHYLSKKFPDVEIKVFEKNDVAGGVMQTYNTADFVFELGPRGIRPSGKGRYFLQLIDELGLMNEVLKSNDAAKIRYLYREGKLEQVPGGLISAITSKLSNGVFRAVFKDILTKPKPQKDQDESVYEFISRRFGKSIADDLIDPVLSGIYAGNIKKMSASAVLSFLTDLEDQHGGVIKGLFKRPKQKPEVDHDFGAIEKSALISFKGGMSVLIKKLVEELAGKICYQTEIVNIDDAGKCLTFNHQGQRHTESFDLIVSTIPSYQLSKATNPQLSALLNQIAYSPMAVCNLGYHKKANPHTGFGYLVATNQQQPILGCLFNDQIFESFCKAGYSSYTVMIGGGNFVDFEKYTDQDFSLMARQTLAKHLNNPSLLRADEELITVWNEAIPAYNIGHKTILKQLEALTSNTSLIVSGNFTKGVAVNDCIKEAYKLVQHISW</sequence>
<comment type="function">
    <text evidence="6">Involved in coproporphyrin-dependent heme b biosynthesis. Catalyzes the oxidation of coproporphyrinogen III to coproporphyrin III.</text>
</comment>
<evidence type="ECO:0000256" key="1">
    <source>
        <dbReference type="ARBA" id="ARBA00001974"/>
    </source>
</evidence>
<dbReference type="GO" id="GO:0005737">
    <property type="term" value="C:cytoplasm"/>
    <property type="evidence" value="ECO:0007669"/>
    <property type="project" value="UniProtKB-SubCell"/>
</dbReference>